<proteinExistence type="predicted"/>
<organism evidence="3">
    <name type="scientific">Micromonospora sp. CCTCC AA 2012012</name>
    <dbReference type="NCBI Taxonomy" id="3111921"/>
    <lineage>
        <taxon>Bacteria</taxon>
        <taxon>Bacillati</taxon>
        <taxon>Actinomycetota</taxon>
        <taxon>Actinomycetes</taxon>
        <taxon>Micromonosporales</taxon>
        <taxon>Micromonosporaceae</taxon>
        <taxon>Micromonospora</taxon>
    </lineage>
</organism>
<keyword evidence="1" id="KW-0812">Transmembrane</keyword>
<feature type="transmembrane region" description="Helical" evidence="1">
    <location>
        <begin position="12"/>
        <end position="32"/>
    </location>
</feature>
<sequence length="63" mass="6100">MAGDAGSGALRELLLVLAVAGAGLLLAMVAAFGPWHPAAGDVAGAGPVEWHSPTGPLTQPVVS</sequence>
<protein>
    <submittedName>
        <fullName evidence="3">Uncharacterized protein</fullName>
    </submittedName>
</protein>
<evidence type="ECO:0000256" key="1">
    <source>
        <dbReference type="SAM" id="Phobius"/>
    </source>
</evidence>
<dbReference type="EMBL" id="CP157762">
    <property type="protein sequence ID" value="XBP93537.1"/>
    <property type="molecule type" value="Genomic_DNA"/>
</dbReference>
<dbReference type="EMBL" id="CP159342">
    <property type="protein sequence ID" value="XCH74236.1"/>
    <property type="molecule type" value="Genomic_DNA"/>
</dbReference>
<reference evidence="3" key="2">
    <citation type="submission" date="2024-06" db="EMBL/GenBank/DDBJ databases">
        <title>Micromonospora mangrovi CCTCC AA 2012012 genome sequences.</title>
        <authorList>
            <person name="Gao J."/>
        </authorList>
    </citation>
    <scope>NUCLEOTIDE SEQUENCE</scope>
    <source>
        <strain evidence="3">CCTCC AA 2012012</strain>
    </source>
</reference>
<reference evidence="2" key="1">
    <citation type="submission" date="2024-01" db="EMBL/GenBank/DDBJ databases">
        <title>The genome sequence of Micromonospora mangrovi CCTCC AA 2012012.</title>
        <authorList>
            <person name="Gao J."/>
        </authorList>
    </citation>
    <scope>NUCLEOTIDE SEQUENCE</scope>
    <source>
        <strain evidence="2">CCTCC AA 2012012</strain>
    </source>
</reference>
<evidence type="ECO:0000313" key="2">
    <source>
        <dbReference type="EMBL" id="XBP93537.1"/>
    </source>
</evidence>
<keyword evidence="1" id="KW-0472">Membrane</keyword>
<name>A0AAU8HGG3_9ACTN</name>
<keyword evidence="1" id="KW-1133">Transmembrane helix</keyword>
<dbReference type="RefSeq" id="WP_350933209.1">
    <property type="nucleotide sequence ID" value="NZ_CP157762.1"/>
</dbReference>
<dbReference type="AlphaFoldDB" id="A0AAU8HGG3"/>
<evidence type="ECO:0000313" key="3">
    <source>
        <dbReference type="EMBL" id="XCH74236.1"/>
    </source>
</evidence>
<accession>A0AAU8HGG3</accession>
<gene>
    <name evidence="3" type="ORF">ABUL08_28895</name>
    <name evidence="2" type="ORF">VK199_28805</name>
</gene>